<gene>
    <name evidence="1" type="ORF">DWZ98_06415</name>
</gene>
<dbReference type="EMBL" id="QRPD01000004">
    <property type="protein sequence ID" value="RHL88653.1"/>
    <property type="molecule type" value="Genomic_DNA"/>
</dbReference>
<dbReference type="Proteomes" id="UP000283325">
    <property type="component" value="Unassembled WGS sequence"/>
</dbReference>
<evidence type="ECO:0000313" key="2">
    <source>
        <dbReference type="Proteomes" id="UP000283325"/>
    </source>
</evidence>
<evidence type="ECO:0000313" key="1">
    <source>
        <dbReference type="EMBL" id="RHL88653.1"/>
    </source>
</evidence>
<comment type="caution">
    <text evidence="1">The sequence shown here is derived from an EMBL/GenBank/DDBJ whole genome shotgun (WGS) entry which is preliminary data.</text>
</comment>
<protein>
    <submittedName>
        <fullName evidence="1">Uncharacterized protein</fullName>
    </submittedName>
</protein>
<name>A0A415N1B1_9FIRM</name>
<sequence>MPPPKERFQIHCKSDGSFFYIMENVRKCIFIYKNSLRKTKEIENRIFKIIREEKRKTINYRKLQKRTISYKNNRKIL</sequence>
<dbReference type="AlphaFoldDB" id="A0A415N1B1"/>
<reference evidence="1 2" key="1">
    <citation type="submission" date="2018-08" db="EMBL/GenBank/DDBJ databases">
        <title>A genome reference for cultivated species of the human gut microbiota.</title>
        <authorList>
            <person name="Zou Y."/>
            <person name="Xue W."/>
            <person name="Luo G."/>
        </authorList>
    </citation>
    <scope>NUCLEOTIDE SEQUENCE [LARGE SCALE GENOMIC DNA]</scope>
    <source>
        <strain evidence="1 2">AF36-1BH</strain>
    </source>
</reference>
<proteinExistence type="predicted"/>
<organism evidence="1 2">
    <name type="scientific">Dorea formicigenerans</name>
    <dbReference type="NCBI Taxonomy" id="39486"/>
    <lineage>
        <taxon>Bacteria</taxon>
        <taxon>Bacillati</taxon>
        <taxon>Bacillota</taxon>
        <taxon>Clostridia</taxon>
        <taxon>Lachnospirales</taxon>
        <taxon>Lachnospiraceae</taxon>
        <taxon>Dorea</taxon>
    </lineage>
</organism>
<accession>A0A415N1B1</accession>